<protein>
    <submittedName>
        <fullName evidence="1">Uncharacterized protein</fullName>
    </submittedName>
</protein>
<evidence type="ECO:0000313" key="1">
    <source>
        <dbReference type="EMBL" id="KRX12443.1"/>
    </source>
</evidence>
<name>A0A0V0RD94_9BILA</name>
<comment type="caution">
    <text evidence="1">The sequence shown here is derived from an EMBL/GenBank/DDBJ whole genome shotgun (WGS) entry which is preliminary data.</text>
</comment>
<accession>A0A0V0RD94</accession>
<evidence type="ECO:0000313" key="2">
    <source>
        <dbReference type="Proteomes" id="UP000054630"/>
    </source>
</evidence>
<dbReference type="OrthoDB" id="10398583at2759"/>
<dbReference type="Proteomes" id="UP000054630">
    <property type="component" value="Unassembled WGS sequence"/>
</dbReference>
<keyword evidence="2" id="KW-1185">Reference proteome</keyword>
<gene>
    <name evidence="1" type="ORF">T07_3508</name>
</gene>
<dbReference type="EMBL" id="JYDL01000396">
    <property type="protein sequence ID" value="KRX12443.1"/>
    <property type="molecule type" value="Genomic_DNA"/>
</dbReference>
<sequence>MMLLSMACSRCSASERLLGNRIAVKLGAYRVLNWILFLLFDADGVQVPKFLHCPFDFVYDLITIDLGYCIWRGIRAKHDPSQRRFDYYRIVMDTSQDLLTEKSTVEIETDQNMDWEIRIPLF</sequence>
<proteinExistence type="predicted"/>
<dbReference type="AlphaFoldDB" id="A0A0V0RD94"/>
<reference evidence="1 2" key="1">
    <citation type="submission" date="2015-01" db="EMBL/GenBank/DDBJ databases">
        <title>Evolution of Trichinella species and genotypes.</title>
        <authorList>
            <person name="Korhonen P.K."/>
            <person name="Edoardo P."/>
            <person name="Giuseppe L.R."/>
            <person name="Gasser R.B."/>
        </authorList>
    </citation>
    <scope>NUCLEOTIDE SEQUENCE [LARGE SCALE GENOMIC DNA]</scope>
    <source>
        <strain evidence="1">ISS37</strain>
    </source>
</reference>
<organism evidence="1 2">
    <name type="scientific">Trichinella nelsoni</name>
    <dbReference type="NCBI Taxonomy" id="6336"/>
    <lineage>
        <taxon>Eukaryota</taxon>
        <taxon>Metazoa</taxon>
        <taxon>Ecdysozoa</taxon>
        <taxon>Nematoda</taxon>
        <taxon>Enoplea</taxon>
        <taxon>Dorylaimia</taxon>
        <taxon>Trichinellida</taxon>
        <taxon>Trichinellidae</taxon>
        <taxon>Trichinella</taxon>
    </lineage>
</organism>